<protein>
    <submittedName>
        <fullName evidence="2">Uncharacterized protein</fullName>
    </submittedName>
</protein>
<organism evidence="2 3">
    <name type="scientific">Ganoderma sinense ZZ0214-1</name>
    <dbReference type="NCBI Taxonomy" id="1077348"/>
    <lineage>
        <taxon>Eukaryota</taxon>
        <taxon>Fungi</taxon>
        <taxon>Dikarya</taxon>
        <taxon>Basidiomycota</taxon>
        <taxon>Agaricomycotina</taxon>
        <taxon>Agaricomycetes</taxon>
        <taxon>Polyporales</taxon>
        <taxon>Polyporaceae</taxon>
        <taxon>Ganoderma</taxon>
    </lineage>
</organism>
<dbReference type="OrthoDB" id="3359404at2759"/>
<feature type="region of interest" description="Disordered" evidence="1">
    <location>
        <begin position="1"/>
        <end position="43"/>
    </location>
</feature>
<proteinExistence type="predicted"/>
<reference evidence="2 3" key="1">
    <citation type="journal article" date="2015" name="Sci. Rep.">
        <title>Chromosome-level genome map provides insights into diverse defense mechanisms in the medicinal fungus Ganoderma sinense.</title>
        <authorList>
            <person name="Zhu Y."/>
            <person name="Xu J."/>
            <person name="Sun C."/>
            <person name="Zhou S."/>
            <person name="Xu H."/>
            <person name="Nelson D.R."/>
            <person name="Qian J."/>
            <person name="Song J."/>
            <person name="Luo H."/>
            <person name="Xiang L."/>
            <person name="Li Y."/>
            <person name="Xu Z."/>
            <person name="Ji A."/>
            <person name="Wang L."/>
            <person name="Lu S."/>
            <person name="Hayward A."/>
            <person name="Sun W."/>
            <person name="Li X."/>
            <person name="Schwartz D.C."/>
            <person name="Wang Y."/>
            <person name="Chen S."/>
        </authorList>
    </citation>
    <scope>NUCLEOTIDE SEQUENCE [LARGE SCALE GENOMIC DNA]</scope>
    <source>
        <strain evidence="2 3">ZZ0214-1</strain>
    </source>
</reference>
<feature type="compositionally biased region" description="Polar residues" evidence="1">
    <location>
        <begin position="21"/>
        <end position="32"/>
    </location>
</feature>
<dbReference type="Proteomes" id="UP000230002">
    <property type="component" value="Unassembled WGS sequence"/>
</dbReference>
<evidence type="ECO:0000313" key="3">
    <source>
        <dbReference type="Proteomes" id="UP000230002"/>
    </source>
</evidence>
<sequence length="129" mass="14620">MFMRNSTRTSRTLARHVPRSHASTRAQTRRLLSSQPPQPSPHARFYTDYAAGMVPVALLGSAVYIGLRTWQQHLAQERFLEEAYAHVQQLEAEVTALQQQLQSESLPDSQSPVPNTPVEAKKRSGWLPW</sequence>
<accession>A0A2G8SSN7</accession>
<evidence type="ECO:0000313" key="2">
    <source>
        <dbReference type="EMBL" id="PIL36787.1"/>
    </source>
</evidence>
<dbReference type="EMBL" id="AYKW01000001">
    <property type="protein sequence ID" value="PIL36787.1"/>
    <property type="molecule type" value="Genomic_DNA"/>
</dbReference>
<dbReference type="AlphaFoldDB" id="A0A2G8SSN7"/>
<name>A0A2G8SSN7_9APHY</name>
<feature type="region of interest" description="Disordered" evidence="1">
    <location>
        <begin position="100"/>
        <end position="129"/>
    </location>
</feature>
<comment type="caution">
    <text evidence="2">The sequence shown here is derived from an EMBL/GenBank/DDBJ whole genome shotgun (WGS) entry which is preliminary data.</text>
</comment>
<keyword evidence="3" id="KW-1185">Reference proteome</keyword>
<feature type="compositionally biased region" description="Polar residues" evidence="1">
    <location>
        <begin position="100"/>
        <end position="113"/>
    </location>
</feature>
<feature type="compositionally biased region" description="Polar residues" evidence="1">
    <location>
        <begin position="1"/>
        <end position="12"/>
    </location>
</feature>
<evidence type="ECO:0000256" key="1">
    <source>
        <dbReference type="SAM" id="MobiDB-lite"/>
    </source>
</evidence>
<gene>
    <name evidence="2" type="ORF">GSI_00477</name>
</gene>